<dbReference type="InterPro" id="IPR036196">
    <property type="entry name" value="Ptyr_pPase_sf"/>
</dbReference>
<evidence type="ECO:0000256" key="1">
    <source>
        <dbReference type="ARBA" id="ARBA00022849"/>
    </source>
</evidence>
<dbReference type="PANTHER" id="PTHR43428">
    <property type="entry name" value="ARSENATE REDUCTASE"/>
    <property type="match status" value="1"/>
</dbReference>
<sequence length="152" mass="16986">MKGPHGEDLPGAVLFACSQNAIRSPMAEAIMKHLYGRVVFVDSCGVRTTDPDPFMVATMDEIGIDLSSHVPKTFDDLEDTNYDLVISLSPEAQHKAVDLTRTMAVEIEYWPTMDPSLASGNREQRMEAYRQVRDALFEKIRARFGAKALPRV</sequence>
<protein>
    <submittedName>
        <fullName evidence="3">Arsenate reductase ArsC</fullName>
    </submittedName>
</protein>
<accession>A0A9J6PHF4</accession>
<dbReference type="AlphaFoldDB" id="A0A9J6PHF4"/>
<dbReference type="Proteomes" id="UP001055804">
    <property type="component" value="Unassembled WGS sequence"/>
</dbReference>
<feature type="domain" description="Phosphotyrosine protein phosphatase I" evidence="2">
    <location>
        <begin position="11"/>
        <end position="146"/>
    </location>
</feature>
<name>A0A9J6PHF4_9PROT</name>
<dbReference type="EMBL" id="JAMZFT010000004">
    <property type="protein sequence ID" value="MCP1337942.1"/>
    <property type="molecule type" value="Genomic_DNA"/>
</dbReference>
<proteinExistence type="predicted"/>
<dbReference type="SMART" id="SM00226">
    <property type="entry name" value="LMWPc"/>
    <property type="match status" value="1"/>
</dbReference>
<organism evidence="3 4">
    <name type="scientific">Futiania mangrovi</name>
    <dbReference type="NCBI Taxonomy" id="2959716"/>
    <lineage>
        <taxon>Bacteria</taxon>
        <taxon>Pseudomonadati</taxon>
        <taxon>Pseudomonadota</taxon>
        <taxon>Alphaproteobacteria</taxon>
        <taxon>Futianiales</taxon>
        <taxon>Futianiaceae</taxon>
        <taxon>Futiania</taxon>
    </lineage>
</organism>
<dbReference type="SUPFAM" id="SSF52788">
    <property type="entry name" value="Phosphotyrosine protein phosphatases I"/>
    <property type="match status" value="1"/>
</dbReference>
<dbReference type="Pfam" id="PF01451">
    <property type="entry name" value="LMWPc"/>
    <property type="match status" value="1"/>
</dbReference>
<evidence type="ECO:0000313" key="3">
    <source>
        <dbReference type="EMBL" id="MCP1337942.1"/>
    </source>
</evidence>
<keyword evidence="1" id="KW-0059">Arsenical resistance</keyword>
<dbReference type="InterPro" id="IPR023485">
    <property type="entry name" value="Ptyr_pPase"/>
</dbReference>
<dbReference type="Gene3D" id="3.40.50.2300">
    <property type="match status" value="1"/>
</dbReference>
<keyword evidence="4" id="KW-1185">Reference proteome</keyword>
<dbReference type="CDD" id="cd16345">
    <property type="entry name" value="LMWP_ArsC"/>
    <property type="match status" value="1"/>
</dbReference>
<reference evidence="3" key="1">
    <citation type="submission" date="2022-06" db="EMBL/GenBank/DDBJ databases">
        <title>Isolation and Genomics of Futiania mangrovii gen. nov., sp. nov., a Rare and Metabolically-versatile member in the Class Alphaproteobacteria.</title>
        <authorList>
            <person name="Liu L."/>
            <person name="Huang W.-C."/>
            <person name="Pan J."/>
            <person name="Li J."/>
            <person name="Huang Y."/>
            <person name="Du H."/>
            <person name="Liu Y."/>
            <person name="Li M."/>
        </authorList>
    </citation>
    <scope>NUCLEOTIDE SEQUENCE</scope>
    <source>
        <strain evidence="3">FT118</strain>
    </source>
</reference>
<dbReference type="GO" id="GO:0046685">
    <property type="term" value="P:response to arsenic-containing substance"/>
    <property type="evidence" value="ECO:0007669"/>
    <property type="project" value="UniProtKB-KW"/>
</dbReference>
<gene>
    <name evidence="3" type="ORF">NJQ99_16085</name>
</gene>
<evidence type="ECO:0000313" key="4">
    <source>
        <dbReference type="Proteomes" id="UP001055804"/>
    </source>
</evidence>
<dbReference type="PANTHER" id="PTHR43428:SF1">
    <property type="entry name" value="ARSENATE REDUCTASE"/>
    <property type="match status" value="1"/>
</dbReference>
<dbReference type="RefSeq" id="WP_269333902.1">
    <property type="nucleotide sequence ID" value="NZ_JAMZFT010000004.1"/>
</dbReference>
<evidence type="ECO:0000259" key="2">
    <source>
        <dbReference type="SMART" id="SM00226"/>
    </source>
</evidence>
<comment type="caution">
    <text evidence="3">The sequence shown here is derived from an EMBL/GenBank/DDBJ whole genome shotgun (WGS) entry which is preliminary data.</text>
</comment>